<comment type="caution">
    <text evidence="2">The sequence shown here is derived from an EMBL/GenBank/DDBJ whole genome shotgun (WGS) entry which is preliminary data.</text>
</comment>
<evidence type="ECO:0000256" key="1">
    <source>
        <dbReference type="SAM" id="Phobius"/>
    </source>
</evidence>
<organism evidence="2 3">
    <name type="scientific">Dysgonomonas alginatilytica</name>
    <dbReference type="NCBI Taxonomy" id="1605892"/>
    <lineage>
        <taxon>Bacteria</taxon>
        <taxon>Pseudomonadati</taxon>
        <taxon>Bacteroidota</taxon>
        <taxon>Bacteroidia</taxon>
        <taxon>Bacteroidales</taxon>
        <taxon>Dysgonomonadaceae</taxon>
        <taxon>Dysgonomonas</taxon>
    </lineage>
</organism>
<accession>A0A2V3Q0X9</accession>
<evidence type="ECO:0000313" key="2">
    <source>
        <dbReference type="EMBL" id="PXV68985.1"/>
    </source>
</evidence>
<dbReference type="OrthoDB" id="366465at2"/>
<protein>
    <submittedName>
        <fullName evidence="2">Uncharacterized protein</fullName>
    </submittedName>
</protein>
<dbReference type="EMBL" id="QICL01000001">
    <property type="protein sequence ID" value="PXV68985.1"/>
    <property type="molecule type" value="Genomic_DNA"/>
</dbReference>
<reference evidence="2 3" key="1">
    <citation type="submission" date="2018-03" db="EMBL/GenBank/DDBJ databases">
        <title>Genomic Encyclopedia of Archaeal and Bacterial Type Strains, Phase II (KMG-II): from individual species to whole genera.</title>
        <authorList>
            <person name="Goeker M."/>
        </authorList>
    </citation>
    <scope>NUCLEOTIDE SEQUENCE [LARGE SCALE GENOMIC DNA]</scope>
    <source>
        <strain evidence="2 3">DSM 100214</strain>
    </source>
</reference>
<name>A0A2V3Q0X9_9BACT</name>
<feature type="transmembrane region" description="Helical" evidence="1">
    <location>
        <begin position="298"/>
        <end position="315"/>
    </location>
</feature>
<proteinExistence type="predicted"/>
<keyword evidence="1" id="KW-1133">Transmembrane helix</keyword>
<keyword evidence="1" id="KW-0472">Membrane</keyword>
<dbReference type="AlphaFoldDB" id="A0A2V3Q0X9"/>
<keyword evidence="3" id="KW-1185">Reference proteome</keyword>
<dbReference type="RefSeq" id="WP_110308957.1">
    <property type="nucleotide sequence ID" value="NZ_QICL01000001.1"/>
</dbReference>
<gene>
    <name evidence="2" type="ORF">CLV62_101251</name>
</gene>
<sequence>MIDIKVKIHDKFSFEFKISFIATRKSIENDINEFSINTWMFVPNSLDINRSTYSKEQFYKDTQSNVRLITPIYGLKDIYASENSPLSRLQKAFENQINNPDSEENISDYTFQIKMFSAIFKSASRDRAYHIIEEKDDNKVAEMVRDYIHDMTEIARHYRKFETIKDVPSISEDLQQYFSFGDDFIGNIIQQQSFRIMRGIENRSAYQKVKAQLLDLIKSENEYKRKKNYSLLDTTDPSNNYLVVMRRGILKKFIESDLFLYTKKTKDGALAEQFYYGIAAATSMIFATVVSFSAQLHYGNFTTPLFFALVISYVFKDRIKDLMRYYFSTQLGKKYYDTKRELEIQDKKIGWTKEAFDFAPESKVPAEIMNIRKRTPLVEAENRIYNEQIILYKKLVNLSSSAIKRYKGYQFAGINDVTRFNLTHFIQKMDNEYIPIYVPDEQDGYIKMTSEKVYALHFILRCQGHENLYFRKFRLLFNRGGIKEITEIYD</sequence>
<feature type="transmembrane region" description="Helical" evidence="1">
    <location>
        <begin position="274"/>
        <end position="292"/>
    </location>
</feature>
<dbReference type="Proteomes" id="UP000247973">
    <property type="component" value="Unassembled WGS sequence"/>
</dbReference>
<evidence type="ECO:0000313" key="3">
    <source>
        <dbReference type="Proteomes" id="UP000247973"/>
    </source>
</evidence>
<keyword evidence="1" id="KW-0812">Transmembrane</keyword>